<dbReference type="AlphaFoldDB" id="A0A7X4VZW7"/>
<proteinExistence type="predicted"/>
<dbReference type="EMBL" id="WUTS01000001">
    <property type="protein sequence ID" value="NAW13414.1"/>
    <property type="molecule type" value="Genomic_DNA"/>
</dbReference>
<keyword evidence="1" id="KW-0472">Membrane</keyword>
<sequence length="171" mass="18953">MNTTPMPDSLTASRPPLLRLLVLLTLGAVTIALWYLTSYLLRDMGQVRWYPESQGCQLSAGPCMAELGDQRQLTLDLGVRGEIRALQRMPLEVSLQGVKAERVMVDFVGRDMDMGLHRYPLSLEADGRYRGEAQIPICTETVMPWRARVVIETADGKLGSGFDFEVRGGGP</sequence>
<name>A0A7X4VZW7_9GAMM</name>
<dbReference type="Proteomes" id="UP000448235">
    <property type="component" value="Unassembled WGS sequence"/>
</dbReference>
<evidence type="ECO:0000256" key="1">
    <source>
        <dbReference type="SAM" id="Phobius"/>
    </source>
</evidence>
<organism evidence="2 3">
    <name type="scientific">Halomonas icarae</name>
    <dbReference type="NCBI Taxonomy" id="2691040"/>
    <lineage>
        <taxon>Bacteria</taxon>
        <taxon>Pseudomonadati</taxon>
        <taxon>Pseudomonadota</taxon>
        <taxon>Gammaproteobacteria</taxon>
        <taxon>Oceanospirillales</taxon>
        <taxon>Halomonadaceae</taxon>
        <taxon>Halomonas</taxon>
    </lineage>
</organism>
<keyword evidence="3" id="KW-1185">Reference proteome</keyword>
<gene>
    <name evidence="2" type="ORF">GRB80_11190</name>
</gene>
<feature type="transmembrane region" description="Helical" evidence="1">
    <location>
        <begin position="20"/>
        <end position="41"/>
    </location>
</feature>
<keyword evidence="1" id="KW-1133">Transmembrane helix</keyword>
<keyword evidence="1" id="KW-0812">Transmembrane</keyword>
<protein>
    <submittedName>
        <fullName evidence="2">Uncharacterized protein</fullName>
    </submittedName>
</protein>
<comment type="caution">
    <text evidence="2">The sequence shown here is derived from an EMBL/GenBank/DDBJ whole genome shotgun (WGS) entry which is preliminary data.</text>
</comment>
<evidence type="ECO:0000313" key="2">
    <source>
        <dbReference type="EMBL" id="NAW13414.1"/>
    </source>
</evidence>
<accession>A0A7X4VZW7</accession>
<evidence type="ECO:0000313" key="3">
    <source>
        <dbReference type="Proteomes" id="UP000448235"/>
    </source>
</evidence>
<reference evidence="2 3" key="1">
    <citation type="submission" date="2019-12" db="EMBL/GenBank/DDBJ databases">
        <title>Draft genome sequencing of Halomonas icarensis D1-1.</title>
        <authorList>
            <person name="Pandiyan K."/>
            <person name="Kushwaha P."/>
            <person name="Gowdham M."/>
            <person name="Chakdar H."/>
            <person name="Singh A."/>
            <person name="Kumar M."/>
            <person name="Saxena A.K."/>
        </authorList>
    </citation>
    <scope>NUCLEOTIDE SEQUENCE [LARGE SCALE GENOMIC DNA]</scope>
    <source>
        <strain evidence="2 3">D1-1</strain>
    </source>
</reference>